<feature type="chain" id="PRO_5041248471" description="TolC family protein" evidence="8">
    <location>
        <begin position="38"/>
        <end position="511"/>
    </location>
</feature>
<keyword evidence="5" id="KW-0812">Transmembrane</keyword>
<comment type="subcellular location">
    <subcellularLocation>
        <location evidence="1">Cell outer membrane</location>
    </subcellularLocation>
</comment>
<name>A0AA37V381_9BACT</name>
<gene>
    <name evidence="9" type="ORF">rosag_28050</name>
</gene>
<evidence type="ECO:0000256" key="8">
    <source>
        <dbReference type="SAM" id="SignalP"/>
    </source>
</evidence>
<keyword evidence="7" id="KW-0998">Cell outer membrane</keyword>
<evidence type="ECO:0000256" key="1">
    <source>
        <dbReference type="ARBA" id="ARBA00004442"/>
    </source>
</evidence>
<evidence type="ECO:0000256" key="2">
    <source>
        <dbReference type="ARBA" id="ARBA00007613"/>
    </source>
</evidence>
<keyword evidence="3" id="KW-0813">Transport</keyword>
<evidence type="ECO:0000256" key="3">
    <source>
        <dbReference type="ARBA" id="ARBA00022448"/>
    </source>
</evidence>
<dbReference type="Gene3D" id="1.20.1600.10">
    <property type="entry name" value="Outer membrane efflux proteins (OEP)"/>
    <property type="match status" value="1"/>
</dbReference>
<evidence type="ECO:0000256" key="7">
    <source>
        <dbReference type="ARBA" id="ARBA00023237"/>
    </source>
</evidence>
<comment type="caution">
    <text evidence="9">The sequence shown here is derived from an EMBL/GenBank/DDBJ whole genome shotgun (WGS) entry which is preliminary data.</text>
</comment>
<accession>A0AA37V381</accession>
<dbReference type="EMBL" id="BRXS01000004">
    <property type="protein sequence ID" value="GLC26292.1"/>
    <property type="molecule type" value="Genomic_DNA"/>
</dbReference>
<keyword evidence="4" id="KW-1134">Transmembrane beta strand</keyword>
<evidence type="ECO:0008006" key="11">
    <source>
        <dbReference type="Google" id="ProtNLM"/>
    </source>
</evidence>
<dbReference type="Pfam" id="PF02321">
    <property type="entry name" value="OEP"/>
    <property type="match status" value="2"/>
</dbReference>
<sequence length="511" mass="54520">MRLPLLVAGTARAVSPRLLAGALAIGAVTPAFPSALAAQTPAPTASVGPTLSLEEAIGLARQNNPLFQQAVNNRRRAGAQVRAAYGSLLPSLQTNFSTQYREGRQQFFAGTALGAQADQFNSQLSVGADVSYSVAALTAPRLQRANQEAVEADITGSEQNLRTNVTQQYLLALQQAARAQLQDSLIATAQSQLELAKARVAVGAATVLDVRRAEVALGQAQVAGIQARNQAEVEKLRLFQQVGVTQPENVQLTTRFAVADVGVELPALLEQARRANPTLNALRTREDVAGLNVKGAKGDYLPTLNLSAGVSGVGNQFTSTGGLVQSALNSKVGQCETTVGIRNIATGQQVDPEVACANVALTPTEVQAARARNGSLYDYTRNPYSITATLSFPIFNGFTREQRVQEAVANRNDAAYRVRAQELQLVADVTGAFRTLTAQRQTVALQEQSAATAREALFLAQERYRVGAGTFIDVATARDEYARAQTDYVNAIYEYHRAFAALENAVGRPLR</sequence>
<dbReference type="GO" id="GO:0009279">
    <property type="term" value="C:cell outer membrane"/>
    <property type="evidence" value="ECO:0007669"/>
    <property type="project" value="UniProtKB-SubCell"/>
</dbReference>
<dbReference type="SUPFAM" id="SSF56954">
    <property type="entry name" value="Outer membrane efflux proteins (OEP)"/>
    <property type="match status" value="1"/>
</dbReference>
<dbReference type="AlphaFoldDB" id="A0AA37V381"/>
<dbReference type="GO" id="GO:1990281">
    <property type="term" value="C:efflux pump complex"/>
    <property type="evidence" value="ECO:0007669"/>
    <property type="project" value="TreeGrafter"/>
</dbReference>
<evidence type="ECO:0000313" key="10">
    <source>
        <dbReference type="Proteomes" id="UP001161325"/>
    </source>
</evidence>
<dbReference type="InterPro" id="IPR003423">
    <property type="entry name" value="OMP_efflux"/>
</dbReference>
<dbReference type="GO" id="GO:0015562">
    <property type="term" value="F:efflux transmembrane transporter activity"/>
    <property type="evidence" value="ECO:0007669"/>
    <property type="project" value="InterPro"/>
</dbReference>
<keyword evidence="10" id="KW-1185">Reference proteome</keyword>
<dbReference type="GO" id="GO:0015288">
    <property type="term" value="F:porin activity"/>
    <property type="evidence" value="ECO:0007669"/>
    <property type="project" value="TreeGrafter"/>
</dbReference>
<evidence type="ECO:0000256" key="6">
    <source>
        <dbReference type="ARBA" id="ARBA00023136"/>
    </source>
</evidence>
<feature type="signal peptide" evidence="8">
    <location>
        <begin position="1"/>
        <end position="37"/>
    </location>
</feature>
<dbReference type="PANTHER" id="PTHR30026">
    <property type="entry name" value="OUTER MEMBRANE PROTEIN TOLC"/>
    <property type="match status" value="1"/>
</dbReference>
<evidence type="ECO:0000256" key="5">
    <source>
        <dbReference type="ARBA" id="ARBA00022692"/>
    </source>
</evidence>
<organism evidence="9 10">
    <name type="scientific">Roseisolibacter agri</name>
    <dbReference type="NCBI Taxonomy" id="2014610"/>
    <lineage>
        <taxon>Bacteria</taxon>
        <taxon>Pseudomonadati</taxon>
        <taxon>Gemmatimonadota</taxon>
        <taxon>Gemmatimonadia</taxon>
        <taxon>Gemmatimonadales</taxon>
        <taxon>Gemmatimonadaceae</taxon>
        <taxon>Roseisolibacter</taxon>
    </lineage>
</organism>
<dbReference type="PANTHER" id="PTHR30026:SF20">
    <property type="entry name" value="OUTER MEMBRANE PROTEIN TOLC"/>
    <property type="match status" value="1"/>
</dbReference>
<comment type="similarity">
    <text evidence="2">Belongs to the outer membrane factor (OMF) (TC 1.B.17) family.</text>
</comment>
<evidence type="ECO:0000313" key="9">
    <source>
        <dbReference type="EMBL" id="GLC26292.1"/>
    </source>
</evidence>
<dbReference type="InterPro" id="IPR051906">
    <property type="entry name" value="TolC-like"/>
</dbReference>
<keyword evidence="6" id="KW-0472">Membrane</keyword>
<dbReference type="Proteomes" id="UP001161325">
    <property type="component" value="Unassembled WGS sequence"/>
</dbReference>
<protein>
    <recommendedName>
        <fullName evidence="11">TolC family protein</fullName>
    </recommendedName>
</protein>
<evidence type="ECO:0000256" key="4">
    <source>
        <dbReference type="ARBA" id="ARBA00022452"/>
    </source>
</evidence>
<proteinExistence type="inferred from homology"/>
<dbReference type="RefSeq" id="WP_284350750.1">
    <property type="nucleotide sequence ID" value="NZ_BRXS01000004.1"/>
</dbReference>
<reference evidence="9" key="1">
    <citation type="submission" date="2022-08" db="EMBL/GenBank/DDBJ databases">
        <title>Draft genome sequencing of Roseisolibacter agri AW1220.</title>
        <authorList>
            <person name="Tobiishi Y."/>
            <person name="Tonouchi A."/>
        </authorList>
    </citation>
    <scope>NUCLEOTIDE SEQUENCE</scope>
    <source>
        <strain evidence="9">AW1220</strain>
    </source>
</reference>
<keyword evidence="8" id="KW-0732">Signal</keyword>